<dbReference type="InterPro" id="IPR008318">
    <property type="entry name" value="UCP030820"/>
</dbReference>
<protein>
    <submittedName>
        <fullName evidence="1">DUF934 domain-containing protein</fullName>
    </submittedName>
</protein>
<name>A0ABY8Q8S7_9RHOB</name>
<sequence length="135" mass="15255">MTVIVTDTGFAPEDWTAPFVALAEIATHQGALDLSNTDDPTVLQPHLADLHLIRVAFPAFNDGRAFTIARRLRMMGYTGRLRAVGHVIADQYAMIRRVGFDEVEISDDLANRQPSPQWAFRANWQDHHYQARLRA</sequence>
<gene>
    <name evidence="1" type="ORF">QF092_02265</name>
</gene>
<evidence type="ECO:0000313" key="1">
    <source>
        <dbReference type="EMBL" id="WGV16662.1"/>
    </source>
</evidence>
<evidence type="ECO:0000313" key="2">
    <source>
        <dbReference type="Proteomes" id="UP001230978"/>
    </source>
</evidence>
<dbReference type="Proteomes" id="UP001230978">
    <property type="component" value="Chromosome"/>
</dbReference>
<accession>A0ABY8Q8S7</accession>
<organism evidence="1 2">
    <name type="scientific">Fuscovulum ytuae</name>
    <dbReference type="NCBI Taxonomy" id="3042299"/>
    <lineage>
        <taxon>Bacteria</taxon>
        <taxon>Pseudomonadati</taxon>
        <taxon>Pseudomonadota</taxon>
        <taxon>Alphaproteobacteria</taxon>
        <taxon>Rhodobacterales</taxon>
        <taxon>Paracoccaceae</taxon>
        <taxon>Fuscovulum</taxon>
    </lineage>
</organism>
<proteinExistence type="predicted"/>
<reference evidence="1 2" key="1">
    <citation type="submission" date="2023-04" db="EMBL/GenBank/DDBJ databases">
        <title>YMD61, complete Genome.</title>
        <authorList>
            <person name="Zhang J."/>
        </authorList>
    </citation>
    <scope>NUCLEOTIDE SEQUENCE [LARGE SCALE GENOMIC DNA]</scope>
    <source>
        <strain evidence="1 2">YMD61</strain>
    </source>
</reference>
<dbReference type="Pfam" id="PF06073">
    <property type="entry name" value="DUF934"/>
    <property type="match status" value="1"/>
</dbReference>
<dbReference type="EMBL" id="CP124535">
    <property type="protein sequence ID" value="WGV16662.1"/>
    <property type="molecule type" value="Genomic_DNA"/>
</dbReference>
<dbReference type="RefSeq" id="WP_281467233.1">
    <property type="nucleotide sequence ID" value="NZ_CP124535.1"/>
</dbReference>
<keyword evidence="2" id="KW-1185">Reference proteome</keyword>